<keyword evidence="2" id="KW-1185">Reference proteome</keyword>
<evidence type="ECO:0000313" key="1">
    <source>
        <dbReference type="EMBL" id="CAG8667633.1"/>
    </source>
</evidence>
<protein>
    <submittedName>
        <fullName evidence="1">14687_t:CDS:1</fullName>
    </submittedName>
</protein>
<dbReference type="EMBL" id="CAJVPT010023885">
    <property type="protein sequence ID" value="CAG8667633.1"/>
    <property type="molecule type" value="Genomic_DNA"/>
</dbReference>
<comment type="caution">
    <text evidence="1">The sequence shown here is derived from an EMBL/GenBank/DDBJ whole genome shotgun (WGS) entry which is preliminary data.</text>
</comment>
<feature type="non-terminal residue" evidence="1">
    <location>
        <position position="518"/>
    </location>
</feature>
<reference evidence="1" key="1">
    <citation type="submission" date="2021-06" db="EMBL/GenBank/DDBJ databases">
        <authorList>
            <person name="Kallberg Y."/>
            <person name="Tangrot J."/>
            <person name="Rosling A."/>
        </authorList>
    </citation>
    <scope>NUCLEOTIDE SEQUENCE</scope>
    <source>
        <strain evidence="1">CL356</strain>
    </source>
</reference>
<evidence type="ECO:0000313" key="2">
    <source>
        <dbReference type="Proteomes" id="UP000789525"/>
    </source>
</evidence>
<organism evidence="1 2">
    <name type="scientific">Acaulospora colombiana</name>
    <dbReference type="NCBI Taxonomy" id="27376"/>
    <lineage>
        <taxon>Eukaryota</taxon>
        <taxon>Fungi</taxon>
        <taxon>Fungi incertae sedis</taxon>
        <taxon>Mucoromycota</taxon>
        <taxon>Glomeromycotina</taxon>
        <taxon>Glomeromycetes</taxon>
        <taxon>Diversisporales</taxon>
        <taxon>Acaulosporaceae</taxon>
        <taxon>Acaulospora</taxon>
    </lineage>
</organism>
<proteinExistence type="predicted"/>
<name>A0ACA9NPC9_9GLOM</name>
<sequence>MSDGRPSASVSLHSSGVTSAEELAEKYQKLFSEFSRIKAQHSVLKRAVIKEQETNAALQDECKSKERELRSRLRPGWLVGSSKKELEKSKVTLEVTSGELTSKIEENEKLHKELYEVNSLYTQHLNNLQAKVADLEKKTEDLQDELTRSHIASEEALNMIRQEKRELDSELDQTRAELRKTKSLMEKNEQKMREDDDMIRAEVITMLSINLGIEESQNDQFNTLQEKIDEESNELIASFKQLQSSSRDYLKSLKEKSISSHERGLKAKDASQIWHRNLHNFAIKLTTAHNRVSELTAEKENLVRVNENDTTKVAALEKEIIRLKEELEKQKASDDRLADNGQPSYAVSELDEDQDARAHPDSKETGSPLSFEHLQEASDNEDDDDNGSAVFVYPSTEKVNSNSPSQSMKEPLYPPSTLMIDDTDNLGNFNVGTLELERDIGRVTKSEDDAKQRESLIKNHYEARISQLNEQLQLADSKSVRLIKTYEIMKGKLADAENEKLRSNQEISRLQHEISTIK</sequence>
<accession>A0ACA9NPC9</accession>
<dbReference type="Proteomes" id="UP000789525">
    <property type="component" value="Unassembled WGS sequence"/>
</dbReference>
<gene>
    <name evidence="1" type="ORF">ACOLOM_LOCUS8826</name>
</gene>